<dbReference type="SUPFAM" id="SSF75005">
    <property type="entry name" value="Arabinanase/levansucrase/invertase"/>
    <property type="match status" value="1"/>
</dbReference>
<keyword evidence="3" id="KW-1185">Reference proteome</keyword>
<dbReference type="InterPro" id="IPR056442">
    <property type="entry name" value="GINT1_N"/>
</dbReference>
<evidence type="ECO:0000259" key="1">
    <source>
        <dbReference type="Pfam" id="PF24793"/>
    </source>
</evidence>
<sequence>MGMAAHRPLKVAVLAKSRDRLEAWQLMVLDRLASEPLFDLASIIVHQAAPKVRVPKLFALEARLERRLLTHETPYLPKSFSSESQRFDDMGSRDLETAESQDILRRLMQDLEVDIVVRMTPSGLPSGVSDALPFGEWALSCSDQVSDNVDWFAYRGTISKAASVELLLYKSAGPGGSVDVIASSFFNTKTSAARVAASIKERGVTLLMRELRRLAETRQLHVIARRPIPAIPPPSTSDLGRYVATLAGDLAARCIKMLRKKLHSGSSVWALYTGGGHIEDFDPQQSVEIPPTMNEIKADPFLFEHGNECYLFCEAYADGQKNAHIAVGRFRGDKLEHLGIALRCEHHLSYPFVFRDGEDIFMMPERHQSRQIQIWRCVEFPLKWELYSTALEGRSAADSVLMRHGGKWWLFTNLSDFHDYEDHCCELYVFEVDGPKLERVTPHRHNPVVIDSTLARNAGRMFERGGRLYRPSQRNAYGIYGYGLNIMEIDELSLESYSERCIRTITPDFKKGLLGCHHFDEAANRYVLDARLT</sequence>
<dbReference type="EMBL" id="CP006877">
    <property type="protein sequence ID" value="AJD42172.1"/>
    <property type="molecule type" value="Genomic_DNA"/>
</dbReference>
<dbReference type="Proteomes" id="UP000031368">
    <property type="component" value="Chromosome"/>
</dbReference>
<proteinExistence type="predicted"/>
<reference evidence="2 3" key="1">
    <citation type="submission" date="2013-11" db="EMBL/GenBank/DDBJ databases">
        <title>Complete genome sequence of Rhizobium gallicum bv. gallicum R602.</title>
        <authorList>
            <person name="Bustos P."/>
            <person name="Santamaria R.I."/>
            <person name="Lozano L."/>
            <person name="Acosta J.L."/>
            <person name="Ormeno-Orrillo E."/>
            <person name="Rogel M.A."/>
            <person name="Romero D."/>
            <person name="Cevallos M.A."/>
            <person name="Martinez-Romero E."/>
            <person name="Gonzalez V."/>
        </authorList>
    </citation>
    <scope>NUCLEOTIDE SEQUENCE [LARGE SCALE GENOMIC DNA]</scope>
    <source>
        <strain evidence="2 3">R602</strain>
    </source>
</reference>
<keyword evidence="2" id="KW-0378">Hydrolase</keyword>
<dbReference type="KEGG" id="rga:RGR602_CH02854"/>
<accession>A0A0B4X6M8</accession>
<feature type="domain" description="Glucosamine inositolphosphorylceramide transferase 1 N-terminal" evidence="1">
    <location>
        <begin position="296"/>
        <end position="510"/>
    </location>
</feature>
<evidence type="ECO:0000313" key="2">
    <source>
        <dbReference type="EMBL" id="AJD42172.1"/>
    </source>
</evidence>
<protein>
    <submittedName>
        <fullName evidence="2">Glycosyl hydrolase family protein</fullName>
    </submittedName>
</protein>
<evidence type="ECO:0000313" key="3">
    <source>
        <dbReference type="Proteomes" id="UP000031368"/>
    </source>
</evidence>
<gene>
    <name evidence="2" type="ORF">RGR602_CH02854</name>
</gene>
<dbReference type="Pfam" id="PF24793">
    <property type="entry name" value="GINT1_N"/>
    <property type="match status" value="1"/>
</dbReference>
<name>A0A0B4X6M8_9HYPH</name>
<dbReference type="HOGENOM" id="CLU_038233_0_0_5"/>
<dbReference type="RefSeq" id="WP_039845621.1">
    <property type="nucleotide sequence ID" value="NZ_CP006877.1"/>
</dbReference>
<dbReference type="GO" id="GO:0016787">
    <property type="term" value="F:hydrolase activity"/>
    <property type="evidence" value="ECO:0007669"/>
    <property type="project" value="UniProtKB-KW"/>
</dbReference>
<dbReference type="AlphaFoldDB" id="A0A0B4X6M8"/>
<dbReference type="InterPro" id="IPR023296">
    <property type="entry name" value="Glyco_hydro_beta-prop_sf"/>
</dbReference>
<organism evidence="2 3">
    <name type="scientific">Rhizobium gallicum bv. gallicum R602sp</name>
    <dbReference type="NCBI Taxonomy" id="1041138"/>
    <lineage>
        <taxon>Bacteria</taxon>
        <taxon>Pseudomonadati</taxon>
        <taxon>Pseudomonadota</taxon>
        <taxon>Alphaproteobacteria</taxon>
        <taxon>Hyphomicrobiales</taxon>
        <taxon>Rhizobiaceae</taxon>
        <taxon>Rhizobium/Agrobacterium group</taxon>
        <taxon>Rhizobium</taxon>
    </lineage>
</organism>